<dbReference type="InterPro" id="IPR027353">
    <property type="entry name" value="NET_dom"/>
</dbReference>
<dbReference type="Gene3D" id="1.20.140.30">
    <property type="entry name" value="MOB kinase activator"/>
    <property type="match status" value="1"/>
</dbReference>
<feature type="binding site" evidence="1">
    <location>
        <position position="263"/>
    </location>
    <ligand>
        <name>Zn(2+)</name>
        <dbReference type="ChEBI" id="CHEBI:29105"/>
    </ligand>
</feature>
<dbReference type="InterPro" id="IPR005301">
    <property type="entry name" value="MOB_kinase_act_fam"/>
</dbReference>
<dbReference type="InterPro" id="IPR036703">
    <property type="entry name" value="MOB_kinase_act_sf"/>
</dbReference>
<sequence>MPHSPCPTPHTNESESTVNQITPEPADHPDDSSGVPTPHPELTTAQKDELSDMISKLDANKHAEVLELLKDYVQPKDAETEVQFDLNSLDTSTAHKVYEFVKSQFLPEKETECSQTPPPPLPTSSSKSCLAQKNTEDIQTPPPPLPASSSTASLTHHLHTTFTLPDGQQLNPWISHHIRNFYKDLTHLYATIADTCTLQRCPRMTPEPVDNANFPNPIHAAFTLLDQRLLAVTSHHNGRTPYPYAFLSHITEICGLMLQVLGHAMHAHLAEYKENGLEGQLRSCLKGVVVFCMEFGLVGKDVVQPLEDLIRDLTREPTNSTALGDEEVEEGGGDGETGEVGILRRLLQSLRSAGRNIEGYGMGSTLVASQVALGEQDPVSVADAVAIFWPHFFGLPPTKQDIILGKLAEGFSFDITRTDEDTREMLKDGLIPPGTMETFVRLLEVRGAEVLKGGHRDEGQIFVGNFPLDVEWTDLEDLFGAAGLYD</sequence>
<dbReference type="AlphaFoldDB" id="A0AAD5X9R3"/>
<feature type="region of interest" description="Disordered" evidence="2">
    <location>
        <begin position="107"/>
        <end position="151"/>
    </location>
</feature>
<comment type="caution">
    <text evidence="4">The sequence shown here is derived from an EMBL/GenBank/DDBJ whole genome shotgun (WGS) entry which is preliminary data.</text>
</comment>
<accession>A0AAD5X9R3</accession>
<dbReference type="Pfam" id="PF03637">
    <property type="entry name" value="Mob1_phocein"/>
    <property type="match status" value="2"/>
</dbReference>
<feature type="binding site" evidence="1">
    <location>
        <position position="196"/>
    </location>
    <ligand>
        <name>Zn(2+)</name>
        <dbReference type="ChEBI" id="CHEBI:29105"/>
    </ligand>
</feature>
<dbReference type="PROSITE" id="PS51525">
    <property type="entry name" value="NET"/>
    <property type="match status" value="1"/>
</dbReference>
<keyword evidence="1" id="KW-0479">Metal-binding</keyword>
<dbReference type="SUPFAM" id="SSF101152">
    <property type="entry name" value="Mob1/phocein"/>
    <property type="match status" value="1"/>
</dbReference>
<evidence type="ECO:0000256" key="2">
    <source>
        <dbReference type="SAM" id="MobiDB-lite"/>
    </source>
</evidence>
<feature type="region of interest" description="Disordered" evidence="2">
    <location>
        <begin position="1"/>
        <end position="43"/>
    </location>
</feature>
<feature type="domain" description="NET" evidence="3">
    <location>
        <begin position="32"/>
        <end position="112"/>
    </location>
</feature>
<feature type="region of interest" description="Disordered" evidence="2">
    <location>
        <begin position="317"/>
        <end position="336"/>
    </location>
</feature>
<keyword evidence="5" id="KW-1185">Reference proteome</keyword>
<reference evidence="4" key="1">
    <citation type="submission" date="2020-05" db="EMBL/GenBank/DDBJ databases">
        <title>Phylogenomic resolution of chytrid fungi.</title>
        <authorList>
            <person name="Stajich J.E."/>
            <person name="Amses K."/>
            <person name="Simmons R."/>
            <person name="Seto K."/>
            <person name="Myers J."/>
            <person name="Bonds A."/>
            <person name="Quandt C.A."/>
            <person name="Barry K."/>
            <person name="Liu P."/>
            <person name="Grigoriev I."/>
            <person name="Longcore J.E."/>
            <person name="James T.Y."/>
        </authorList>
    </citation>
    <scope>NUCLEOTIDE SEQUENCE</scope>
    <source>
        <strain evidence="4">JEL0318</strain>
    </source>
</reference>
<dbReference type="Pfam" id="PF17035">
    <property type="entry name" value="BET"/>
    <property type="match status" value="1"/>
</dbReference>
<name>A0AAD5X9R3_9FUNG</name>
<feature type="binding site" evidence="1">
    <location>
        <position position="268"/>
    </location>
    <ligand>
        <name>Zn(2+)</name>
        <dbReference type="ChEBI" id="CHEBI:29105"/>
    </ligand>
</feature>
<dbReference type="EMBL" id="JADGJD010000028">
    <property type="protein sequence ID" value="KAJ3056569.1"/>
    <property type="molecule type" value="Genomic_DNA"/>
</dbReference>
<dbReference type="InterPro" id="IPR038336">
    <property type="entry name" value="NET_sf"/>
</dbReference>
<organism evidence="4 5">
    <name type="scientific">Rhizophlyctis rosea</name>
    <dbReference type="NCBI Taxonomy" id="64517"/>
    <lineage>
        <taxon>Eukaryota</taxon>
        <taxon>Fungi</taxon>
        <taxon>Fungi incertae sedis</taxon>
        <taxon>Chytridiomycota</taxon>
        <taxon>Chytridiomycota incertae sedis</taxon>
        <taxon>Chytridiomycetes</taxon>
        <taxon>Rhizophlyctidales</taxon>
        <taxon>Rhizophlyctidaceae</taxon>
        <taxon>Rhizophlyctis</taxon>
    </lineage>
</organism>
<protein>
    <recommendedName>
        <fullName evidence="3">NET domain-containing protein</fullName>
    </recommendedName>
</protein>
<keyword evidence="1" id="KW-0862">Zinc</keyword>
<dbReference type="Gene3D" id="1.20.1270.220">
    <property type="match status" value="1"/>
</dbReference>
<evidence type="ECO:0000313" key="4">
    <source>
        <dbReference type="EMBL" id="KAJ3056569.1"/>
    </source>
</evidence>
<dbReference type="PANTHER" id="PTHR22599">
    <property type="entry name" value="MPS ONE BINDER KINASE ACTIVATOR-LIKE MOB"/>
    <property type="match status" value="1"/>
</dbReference>
<gene>
    <name evidence="4" type="ORF">HK097_005966</name>
</gene>
<evidence type="ECO:0000313" key="5">
    <source>
        <dbReference type="Proteomes" id="UP001212841"/>
    </source>
</evidence>
<feature type="compositionally biased region" description="Acidic residues" evidence="2">
    <location>
        <begin position="324"/>
        <end position="336"/>
    </location>
</feature>
<proteinExistence type="predicted"/>
<dbReference type="SMART" id="SM01388">
    <property type="entry name" value="Mob1_phocein"/>
    <property type="match status" value="1"/>
</dbReference>
<feature type="compositionally biased region" description="Polar residues" evidence="2">
    <location>
        <begin position="9"/>
        <end position="22"/>
    </location>
</feature>
<dbReference type="Proteomes" id="UP001212841">
    <property type="component" value="Unassembled WGS sequence"/>
</dbReference>
<evidence type="ECO:0000259" key="3">
    <source>
        <dbReference type="PROSITE" id="PS51525"/>
    </source>
</evidence>
<feature type="binding site" evidence="1">
    <location>
        <position position="201"/>
    </location>
    <ligand>
        <name>Zn(2+)</name>
        <dbReference type="ChEBI" id="CHEBI:29105"/>
    </ligand>
</feature>
<evidence type="ECO:0000256" key="1">
    <source>
        <dbReference type="PIRSR" id="PIRSR605301-1"/>
    </source>
</evidence>